<evidence type="ECO:0000256" key="1">
    <source>
        <dbReference type="SAM" id="MobiDB-lite"/>
    </source>
</evidence>
<name>A0ABR2R0V2_9ROSI</name>
<reference evidence="2 3" key="1">
    <citation type="journal article" date="2024" name="G3 (Bethesda)">
        <title>Genome assembly of Hibiscus sabdariffa L. provides insights into metabolisms of medicinal natural products.</title>
        <authorList>
            <person name="Kim T."/>
        </authorList>
    </citation>
    <scope>NUCLEOTIDE SEQUENCE [LARGE SCALE GENOMIC DNA]</scope>
    <source>
        <strain evidence="2">TK-2024</strain>
        <tissue evidence="2">Old leaves</tissue>
    </source>
</reference>
<feature type="compositionally biased region" description="Basic and acidic residues" evidence="1">
    <location>
        <begin position="1"/>
        <end position="11"/>
    </location>
</feature>
<dbReference type="Proteomes" id="UP001396334">
    <property type="component" value="Unassembled WGS sequence"/>
</dbReference>
<feature type="region of interest" description="Disordered" evidence="1">
    <location>
        <begin position="1"/>
        <end position="40"/>
    </location>
</feature>
<accession>A0ABR2R0V2</accession>
<comment type="caution">
    <text evidence="2">The sequence shown here is derived from an EMBL/GenBank/DDBJ whole genome shotgun (WGS) entry which is preliminary data.</text>
</comment>
<feature type="compositionally biased region" description="Polar residues" evidence="1">
    <location>
        <begin position="18"/>
        <end position="36"/>
    </location>
</feature>
<organism evidence="2 3">
    <name type="scientific">Hibiscus sabdariffa</name>
    <name type="common">roselle</name>
    <dbReference type="NCBI Taxonomy" id="183260"/>
    <lineage>
        <taxon>Eukaryota</taxon>
        <taxon>Viridiplantae</taxon>
        <taxon>Streptophyta</taxon>
        <taxon>Embryophyta</taxon>
        <taxon>Tracheophyta</taxon>
        <taxon>Spermatophyta</taxon>
        <taxon>Magnoliopsida</taxon>
        <taxon>eudicotyledons</taxon>
        <taxon>Gunneridae</taxon>
        <taxon>Pentapetalae</taxon>
        <taxon>rosids</taxon>
        <taxon>malvids</taxon>
        <taxon>Malvales</taxon>
        <taxon>Malvaceae</taxon>
        <taxon>Malvoideae</taxon>
        <taxon>Hibiscus</taxon>
    </lineage>
</organism>
<protein>
    <submittedName>
        <fullName evidence="2">Uncharacterized protein</fullName>
    </submittedName>
</protein>
<keyword evidence="3" id="KW-1185">Reference proteome</keyword>
<dbReference type="EMBL" id="JBBPBN010000029">
    <property type="protein sequence ID" value="KAK9006414.1"/>
    <property type="molecule type" value="Genomic_DNA"/>
</dbReference>
<proteinExistence type="predicted"/>
<evidence type="ECO:0000313" key="3">
    <source>
        <dbReference type="Proteomes" id="UP001396334"/>
    </source>
</evidence>
<evidence type="ECO:0000313" key="2">
    <source>
        <dbReference type="EMBL" id="KAK9006414.1"/>
    </source>
</evidence>
<sequence>MARKDRRETLWRRKRHQVSQSVSRPIDSENTTNPGSFTKGPIRKRVVGVVDENSAWSKHIFKNIDEVMGSLVYIDKDTSTPASFEQGCILIETDMMNRIEDAVKLAVNGRLYPVHVQEIDSSFQNEVDSDSNESVSEESA</sequence>
<gene>
    <name evidence="2" type="ORF">V6N11_035454</name>
</gene>